<dbReference type="Pfam" id="PF22776">
    <property type="entry name" value="K_trans_C"/>
    <property type="match status" value="1"/>
</dbReference>
<dbReference type="PANTHER" id="PTHR30540:SF83">
    <property type="entry name" value="K+ POTASSIUM TRANSPORTER"/>
    <property type="match status" value="1"/>
</dbReference>
<feature type="transmembrane region" description="Helical" evidence="10">
    <location>
        <begin position="234"/>
        <end position="253"/>
    </location>
</feature>
<evidence type="ECO:0000259" key="11">
    <source>
        <dbReference type="Pfam" id="PF02705"/>
    </source>
</evidence>
<name>A0A0B7JHB6_BIOOC</name>
<dbReference type="InterPro" id="IPR053951">
    <property type="entry name" value="K_trans_N"/>
</dbReference>
<feature type="transmembrane region" description="Helical" evidence="10">
    <location>
        <begin position="522"/>
        <end position="540"/>
    </location>
</feature>
<keyword evidence="5" id="KW-0630">Potassium</keyword>
<dbReference type="AlphaFoldDB" id="A0A0B7JHB6"/>
<evidence type="ECO:0008006" key="14">
    <source>
        <dbReference type="Google" id="ProtNLM"/>
    </source>
</evidence>
<feature type="transmembrane region" description="Helical" evidence="10">
    <location>
        <begin position="433"/>
        <end position="457"/>
    </location>
</feature>
<evidence type="ECO:0000256" key="1">
    <source>
        <dbReference type="ARBA" id="ARBA00004141"/>
    </source>
</evidence>
<accession>A0A0B7JHB6</accession>
<feature type="transmembrane region" description="Helical" evidence="10">
    <location>
        <begin position="347"/>
        <end position="365"/>
    </location>
</feature>
<gene>
    <name evidence="13" type="ORF">BN869_000000084_1</name>
</gene>
<dbReference type="InterPro" id="IPR053952">
    <property type="entry name" value="K_trans_C"/>
</dbReference>
<protein>
    <recommendedName>
        <fullName evidence="14">Potassium uptake protein</fullName>
    </recommendedName>
</protein>
<proteinExistence type="predicted"/>
<evidence type="ECO:0000256" key="3">
    <source>
        <dbReference type="ARBA" id="ARBA00022538"/>
    </source>
</evidence>
<evidence type="ECO:0000256" key="5">
    <source>
        <dbReference type="ARBA" id="ARBA00022958"/>
    </source>
</evidence>
<feature type="domain" description="K+ potassium transporter integral membrane" evidence="11">
    <location>
        <begin position="75"/>
        <end position="556"/>
    </location>
</feature>
<evidence type="ECO:0000313" key="13">
    <source>
        <dbReference type="EMBL" id="CEO44029.1"/>
    </source>
</evidence>
<evidence type="ECO:0000256" key="2">
    <source>
        <dbReference type="ARBA" id="ARBA00022448"/>
    </source>
</evidence>
<feature type="transmembrane region" description="Helical" evidence="10">
    <location>
        <begin position="463"/>
        <end position="489"/>
    </location>
</feature>
<evidence type="ECO:0000256" key="6">
    <source>
        <dbReference type="ARBA" id="ARBA00022989"/>
    </source>
</evidence>
<sequence length="781" mass="86335">MASPSSQATSTPQKQQDPSLVDLTASVGNGGERPMPVDDSQAWERVDQEKARRVAVADLNRKNKQTYRGLSLLWLVFQSVGVVYGDIGTSPLYVYSSTFSAHPSRDDVIGALSIIIWSLTLIVSIKYCLVVLFADDDGHGGTFAMYSLLARHANILRRDPNSSSLLRLERHHTREMPSVGRTARNFLERSNVAKIALKIIAIVGVSLVIADGILMPAQSVLGAIQGVRVVRPDFTTSAIVGISCAIIVLLFLIQWFGTAKLGSCFAPVVIVWLLFNLSTGIYNLVQYDHGVAKAFSPYFAFAYLARNGEEGWKSLGGTLLAFTGSEALFADIGAFGRTATQISWFGLAYPCLLITYLGQAAVLAADDANGIAYTNPFFYSVPPGTFYFSLVIAILTAIVASQALITSSFQLISQLMRLSYFPHIKMVHTSHKFHYQIYIPFANFLLLIGTIIVTAVYNNTTSLGHAYGVCVIIVSFITTCMAALVALIIWRIPSYVVIPVFLIFIALDGAYLTAALQKVAAGGWFTLVLAFLLSLIFALWRWGKEKQWAAEAMDRIIPAEILDLSAHGTARQSQSSSTHGKIKFSTSFGGGELFQTPGIAIFFDKVGTVGDKVPRVFTQYLRRFKSRPQVVVLFHLRPLTQPVVPDEEKFIITRFNSQMSSCYRVTLRHGYAEDMLTSELKPRIVMELILFLTRGAPDASPEDVAPSVQKELQTLNQAQAAQVLYVMGKEMMQIRKSSKRNPLRWAALEVFLWIRENSRRKLSDMNIDHDSLIEVGFVKDI</sequence>
<feature type="transmembrane region" description="Helical" evidence="10">
    <location>
        <begin position="265"/>
        <end position="285"/>
    </location>
</feature>
<evidence type="ECO:0000256" key="8">
    <source>
        <dbReference type="ARBA" id="ARBA00023136"/>
    </source>
</evidence>
<dbReference type="EMBL" id="CDPU01000001">
    <property type="protein sequence ID" value="CEO44029.1"/>
    <property type="molecule type" value="Genomic_DNA"/>
</dbReference>
<keyword evidence="7" id="KW-0406">Ion transport</keyword>
<keyword evidence="3" id="KW-0633">Potassium transport</keyword>
<dbReference type="InterPro" id="IPR003855">
    <property type="entry name" value="K+_transporter"/>
</dbReference>
<feature type="compositionally biased region" description="Polar residues" evidence="9">
    <location>
        <begin position="1"/>
        <end position="18"/>
    </location>
</feature>
<keyword evidence="8 10" id="KW-0472">Membrane</keyword>
<evidence type="ECO:0000256" key="10">
    <source>
        <dbReference type="SAM" id="Phobius"/>
    </source>
</evidence>
<organism evidence="13">
    <name type="scientific">Bionectria ochroleuca</name>
    <name type="common">Gliocladium roseum</name>
    <dbReference type="NCBI Taxonomy" id="29856"/>
    <lineage>
        <taxon>Eukaryota</taxon>
        <taxon>Fungi</taxon>
        <taxon>Dikarya</taxon>
        <taxon>Ascomycota</taxon>
        <taxon>Pezizomycotina</taxon>
        <taxon>Sordariomycetes</taxon>
        <taxon>Hypocreomycetidae</taxon>
        <taxon>Hypocreales</taxon>
        <taxon>Bionectriaceae</taxon>
        <taxon>Clonostachys</taxon>
    </lineage>
</organism>
<dbReference type="PANTHER" id="PTHR30540">
    <property type="entry name" value="OSMOTIC STRESS POTASSIUM TRANSPORTER"/>
    <property type="match status" value="1"/>
</dbReference>
<feature type="transmembrane region" description="Helical" evidence="10">
    <location>
        <begin position="114"/>
        <end position="134"/>
    </location>
</feature>
<comment type="subcellular location">
    <subcellularLocation>
        <location evidence="1">Membrane</location>
        <topology evidence="1">Multi-pass membrane protein</topology>
    </subcellularLocation>
</comment>
<feature type="transmembrane region" description="Helical" evidence="10">
    <location>
        <begin position="72"/>
        <end position="94"/>
    </location>
</feature>
<feature type="transmembrane region" description="Helical" evidence="10">
    <location>
        <begin position="315"/>
        <end position="335"/>
    </location>
</feature>
<keyword evidence="2" id="KW-0813">Transport</keyword>
<evidence type="ECO:0000259" key="12">
    <source>
        <dbReference type="Pfam" id="PF22776"/>
    </source>
</evidence>
<reference evidence="13" key="1">
    <citation type="submission" date="2015-01" db="EMBL/GenBank/DDBJ databases">
        <authorList>
            <person name="Durling Mikael"/>
        </authorList>
    </citation>
    <scope>NUCLEOTIDE SEQUENCE</scope>
</reference>
<evidence type="ECO:0000256" key="7">
    <source>
        <dbReference type="ARBA" id="ARBA00023065"/>
    </source>
</evidence>
<feature type="domain" description="K+ potassium transporter C-terminal" evidence="12">
    <location>
        <begin position="597"/>
        <end position="781"/>
    </location>
</feature>
<keyword evidence="4 10" id="KW-0812">Transmembrane</keyword>
<dbReference type="Pfam" id="PF02705">
    <property type="entry name" value="K_trans"/>
    <property type="match status" value="1"/>
</dbReference>
<keyword evidence="6 10" id="KW-1133">Transmembrane helix</keyword>
<evidence type="ECO:0000256" key="9">
    <source>
        <dbReference type="SAM" id="MobiDB-lite"/>
    </source>
</evidence>
<evidence type="ECO:0000256" key="4">
    <source>
        <dbReference type="ARBA" id="ARBA00022692"/>
    </source>
</evidence>
<dbReference type="NCBIfam" id="TIGR00794">
    <property type="entry name" value="kup"/>
    <property type="match status" value="1"/>
</dbReference>
<feature type="transmembrane region" description="Helical" evidence="10">
    <location>
        <begin position="385"/>
        <end position="412"/>
    </location>
</feature>
<feature type="transmembrane region" description="Helical" evidence="10">
    <location>
        <begin position="195"/>
        <end position="214"/>
    </location>
</feature>
<dbReference type="GO" id="GO:0016020">
    <property type="term" value="C:membrane"/>
    <property type="evidence" value="ECO:0007669"/>
    <property type="project" value="UniProtKB-SubCell"/>
</dbReference>
<dbReference type="GO" id="GO:0015079">
    <property type="term" value="F:potassium ion transmembrane transporter activity"/>
    <property type="evidence" value="ECO:0007669"/>
    <property type="project" value="InterPro"/>
</dbReference>
<feature type="transmembrane region" description="Helical" evidence="10">
    <location>
        <begin position="496"/>
        <end position="516"/>
    </location>
</feature>
<feature type="region of interest" description="Disordered" evidence="9">
    <location>
        <begin position="1"/>
        <end position="39"/>
    </location>
</feature>